<dbReference type="InterPro" id="IPR036365">
    <property type="entry name" value="PGBD-like_sf"/>
</dbReference>
<dbReference type="Pfam" id="PF01471">
    <property type="entry name" value="PG_binding_1"/>
    <property type="match status" value="1"/>
</dbReference>
<dbReference type="AlphaFoldDB" id="A0A8H7E1Z4"/>
<dbReference type="Proteomes" id="UP000606974">
    <property type="component" value="Unassembled WGS sequence"/>
</dbReference>
<evidence type="ECO:0000313" key="3">
    <source>
        <dbReference type="EMBL" id="KAF7507609.1"/>
    </source>
</evidence>
<accession>A0A8H7E1Z4</accession>
<dbReference type="InterPro" id="IPR036366">
    <property type="entry name" value="PGBDSf"/>
</dbReference>
<evidence type="ECO:0000313" key="4">
    <source>
        <dbReference type="Proteomes" id="UP000606974"/>
    </source>
</evidence>
<name>A0A8H7E1Z4_9EURO</name>
<protein>
    <recommendedName>
        <fullName evidence="2">Peptidoglycan binding-like domain-containing protein</fullName>
    </recommendedName>
</protein>
<dbReference type="EMBL" id="JAACFV010000066">
    <property type="protein sequence ID" value="KAF7507609.1"/>
    <property type="molecule type" value="Genomic_DNA"/>
</dbReference>
<proteinExistence type="predicted"/>
<dbReference type="OrthoDB" id="5211411at2759"/>
<dbReference type="SUPFAM" id="SSF47090">
    <property type="entry name" value="PGBD-like"/>
    <property type="match status" value="1"/>
</dbReference>
<feature type="chain" id="PRO_5033986717" description="Peptidoglycan binding-like domain-containing protein" evidence="1">
    <location>
        <begin position="25"/>
        <end position="161"/>
    </location>
</feature>
<keyword evidence="4" id="KW-1185">Reference proteome</keyword>
<dbReference type="InterPro" id="IPR002477">
    <property type="entry name" value="Peptidoglycan-bd-like"/>
</dbReference>
<dbReference type="Gene3D" id="1.10.101.10">
    <property type="entry name" value="PGBD-like superfamily/PGBD"/>
    <property type="match status" value="1"/>
</dbReference>
<sequence>MRFTATSVLLSLAALLLYCLHVDAAPGYCNGESLKRGCQRIGLDGFFEYTFAARVPVYASGSTFTEDCMMNNGAEGKGVKALQYSLNNCYISKPQDKLEEDGKYGTLTKTAVKTAQKRIGADQDGIYGPETQSKMSWYGKGLSYPDNRCFLYKYTLGGCAR</sequence>
<comment type="caution">
    <text evidence="3">The sequence shown here is derived from an EMBL/GenBank/DDBJ whole genome shotgun (WGS) entry which is preliminary data.</text>
</comment>
<reference evidence="3" key="1">
    <citation type="submission" date="2020-02" db="EMBL/GenBank/DDBJ databases">
        <authorList>
            <person name="Palmer J.M."/>
        </authorList>
    </citation>
    <scope>NUCLEOTIDE SEQUENCE</scope>
    <source>
        <strain evidence="3">EPUS1.4</strain>
        <tissue evidence="3">Thallus</tissue>
    </source>
</reference>
<organism evidence="3 4">
    <name type="scientific">Endocarpon pusillum</name>
    <dbReference type="NCBI Taxonomy" id="364733"/>
    <lineage>
        <taxon>Eukaryota</taxon>
        <taxon>Fungi</taxon>
        <taxon>Dikarya</taxon>
        <taxon>Ascomycota</taxon>
        <taxon>Pezizomycotina</taxon>
        <taxon>Eurotiomycetes</taxon>
        <taxon>Chaetothyriomycetidae</taxon>
        <taxon>Verrucariales</taxon>
        <taxon>Verrucariaceae</taxon>
        <taxon>Endocarpon</taxon>
    </lineage>
</organism>
<evidence type="ECO:0000259" key="2">
    <source>
        <dbReference type="Pfam" id="PF01471"/>
    </source>
</evidence>
<gene>
    <name evidence="3" type="ORF">GJ744_010279</name>
</gene>
<evidence type="ECO:0000256" key="1">
    <source>
        <dbReference type="SAM" id="SignalP"/>
    </source>
</evidence>
<keyword evidence="1" id="KW-0732">Signal</keyword>
<feature type="signal peptide" evidence="1">
    <location>
        <begin position="1"/>
        <end position="24"/>
    </location>
</feature>
<feature type="domain" description="Peptidoglycan binding-like" evidence="2">
    <location>
        <begin position="76"/>
        <end position="135"/>
    </location>
</feature>